<gene>
    <name evidence="3" type="ORF">SAMN04490247_1777</name>
</gene>
<reference evidence="4" key="1">
    <citation type="submission" date="2016-10" db="EMBL/GenBank/DDBJ databases">
        <authorList>
            <person name="Varghese N."/>
            <person name="Submissions S."/>
        </authorList>
    </citation>
    <scope>NUCLEOTIDE SEQUENCE [LARGE SCALE GENOMIC DNA]</scope>
    <source>
        <strain evidence="4">DSM 4771</strain>
    </source>
</reference>
<dbReference type="AlphaFoldDB" id="A0A1G8T9N7"/>
<dbReference type="Pfam" id="PF07282">
    <property type="entry name" value="Cas12f1-like_TNB"/>
    <property type="match status" value="1"/>
</dbReference>
<protein>
    <submittedName>
        <fullName evidence="3">Putative transposase DNA-binding domain-containing protein</fullName>
    </submittedName>
</protein>
<evidence type="ECO:0000256" key="1">
    <source>
        <dbReference type="ARBA" id="ARBA00023125"/>
    </source>
</evidence>
<dbReference type="InterPro" id="IPR010095">
    <property type="entry name" value="Cas12f1-like_TNB"/>
</dbReference>
<dbReference type="Proteomes" id="UP000199225">
    <property type="component" value="Unassembled WGS sequence"/>
</dbReference>
<keyword evidence="1 3" id="KW-0238">DNA-binding</keyword>
<dbReference type="STRING" id="86666.SAMN04490247_1777"/>
<organism evidence="3 4">
    <name type="scientific">Salimicrobium halophilum</name>
    <dbReference type="NCBI Taxonomy" id="86666"/>
    <lineage>
        <taxon>Bacteria</taxon>
        <taxon>Bacillati</taxon>
        <taxon>Bacillota</taxon>
        <taxon>Bacilli</taxon>
        <taxon>Bacillales</taxon>
        <taxon>Bacillaceae</taxon>
        <taxon>Salimicrobium</taxon>
    </lineage>
</organism>
<accession>A0A1G8T9N7</accession>
<feature type="domain" description="Cas12f1-like TNB" evidence="2">
    <location>
        <begin position="2"/>
        <end position="39"/>
    </location>
</feature>
<evidence type="ECO:0000313" key="4">
    <source>
        <dbReference type="Proteomes" id="UP000199225"/>
    </source>
</evidence>
<dbReference type="RefSeq" id="WP_093193529.1">
    <property type="nucleotide sequence ID" value="NZ_FNEV01000004.1"/>
</dbReference>
<evidence type="ECO:0000259" key="2">
    <source>
        <dbReference type="Pfam" id="PF07282"/>
    </source>
</evidence>
<evidence type="ECO:0000313" key="3">
    <source>
        <dbReference type="EMBL" id="SDJ38114.1"/>
    </source>
</evidence>
<dbReference type="EMBL" id="FNEV01000004">
    <property type="protein sequence ID" value="SDJ38114.1"/>
    <property type="molecule type" value="Genomic_DNA"/>
</dbReference>
<feature type="non-terminal residue" evidence="3">
    <location>
        <position position="1"/>
    </location>
</feature>
<keyword evidence="4" id="KW-1185">Reference proteome</keyword>
<proteinExistence type="predicted"/>
<name>A0A1G8T9N7_9BACI</name>
<dbReference type="GO" id="GO:0003677">
    <property type="term" value="F:DNA binding"/>
    <property type="evidence" value="ECO:0007669"/>
    <property type="project" value="UniProtKB-KW"/>
</dbReference>
<sequence length="57" mass="6157">LCSCCGYRNKAVKDLGIRIWTCPSCATQHSRDLNASRNIEAEATRLQTLTGGTPGFA</sequence>
<dbReference type="OrthoDB" id="56768at2"/>